<gene>
    <name evidence="6" type="ORF">H4Bulk48696_000002</name>
</gene>
<dbReference type="CDD" id="cd23179">
    <property type="entry name" value="ps_ssRNAv_Tolivirales_RdRp"/>
    <property type="match status" value="1"/>
</dbReference>
<dbReference type="SUPFAM" id="SSF56672">
    <property type="entry name" value="DNA/RNA polymerases"/>
    <property type="match status" value="1"/>
</dbReference>
<evidence type="ECO:0000313" key="6">
    <source>
        <dbReference type="EMBL" id="QDH87447.1"/>
    </source>
</evidence>
<dbReference type="InterPro" id="IPR043128">
    <property type="entry name" value="Rev_trsase/Diguanyl_cyclase"/>
</dbReference>
<keyword evidence="4 6" id="KW-0696">RNA-directed RNA polymerase</keyword>
<dbReference type="Gene3D" id="3.30.70.270">
    <property type="match status" value="1"/>
</dbReference>
<evidence type="ECO:0000256" key="4">
    <source>
        <dbReference type="RuleBase" id="RU363062"/>
    </source>
</evidence>
<reference evidence="6" key="1">
    <citation type="submission" date="2019-05" db="EMBL/GenBank/DDBJ databases">
        <title>Metatranscriptomic reconstruction reveals RNA viruses with the potential to shape carbon cycling in soil.</title>
        <authorList>
            <person name="Starr E.P."/>
            <person name="Nuccio E."/>
            <person name="Pett-Ridge J."/>
            <person name="Banfield J.F."/>
            <person name="Firestone M.K."/>
        </authorList>
    </citation>
    <scope>NUCLEOTIDE SEQUENCE</scope>
    <source>
        <strain evidence="6">H4_Bulk_48_scaffold_696</strain>
    </source>
</reference>
<evidence type="ECO:0000256" key="2">
    <source>
        <dbReference type="ARBA" id="ARBA00022695"/>
    </source>
</evidence>
<dbReference type="PROSITE" id="PS50507">
    <property type="entry name" value="RDRP_SSRNA_POS"/>
    <property type="match status" value="1"/>
</dbReference>
<proteinExistence type="predicted"/>
<dbReference type="InterPro" id="IPR002166">
    <property type="entry name" value="RNA_pol_HCV"/>
</dbReference>
<dbReference type="GO" id="GO:0003723">
    <property type="term" value="F:RNA binding"/>
    <property type="evidence" value="ECO:0007669"/>
    <property type="project" value="InterPro"/>
</dbReference>
<sequence length="392" mass="44268">MLDGPLRSSDVKLRAFLKAEKRRPDSLAKPRMIFPRSPRYNLVLASWLKPFEHWLWGNLKSRVVSGVGNSRVVAKGLNQTQRANLIVRKMRTIPDCVVFEVDGRAFEAHVDVWQLQQEHAIYGRAYPSDRDLQNVLSKQLRNFGVTSNGVRFSRDGGRASGDFNTGMGNTLVMLAVVMGTMSQIRPICWDTLVDGDNALLFISRSDCHRVCAEFPNVATEISGHEMVLERPTSVVEEVRFGQSAPLRVKGGWQMVRDWRKVVSHSTSSHHHLREPRFAPEFIRGVAACESFLAGGVPILWAYTRNLMARTEHVGGFRRHFLRDYQVLGVPVESLGEIYAEEPDDEARQSFEKAFGVTPVQQRNIERELMEARVVTTGSASLDLSDVYGLIFE</sequence>
<keyword evidence="2 4" id="KW-0548">Nucleotidyltransferase</keyword>
<keyword evidence="4" id="KW-0547">Nucleotide-binding</keyword>
<name>A0A514D1E7_9VIRU</name>
<keyword evidence="1 4" id="KW-0808">Transferase</keyword>
<keyword evidence="3 4" id="KW-0693">Viral RNA replication</keyword>
<evidence type="ECO:0000256" key="3">
    <source>
        <dbReference type="ARBA" id="ARBA00022953"/>
    </source>
</evidence>
<dbReference type="InterPro" id="IPR007094">
    <property type="entry name" value="RNA-dir_pol_PSvirus"/>
</dbReference>
<dbReference type="EC" id="2.7.7.48" evidence="4"/>
<dbReference type="GO" id="GO:0000166">
    <property type="term" value="F:nucleotide binding"/>
    <property type="evidence" value="ECO:0007669"/>
    <property type="project" value="UniProtKB-KW"/>
</dbReference>
<comment type="catalytic activity">
    <reaction evidence="4">
        <text>RNA(n) + a ribonucleoside 5'-triphosphate = RNA(n+1) + diphosphate</text>
        <dbReference type="Rhea" id="RHEA:21248"/>
        <dbReference type="Rhea" id="RHEA-COMP:14527"/>
        <dbReference type="Rhea" id="RHEA-COMP:17342"/>
        <dbReference type="ChEBI" id="CHEBI:33019"/>
        <dbReference type="ChEBI" id="CHEBI:61557"/>
        <dbReference type="ChEBI" id="CHEBI:140395"/>
        <dbReference type="EC" id="2.7.7.48"/>
    </reaction>
</comment>
<dbReference type="InterPro" id="IPR043502">
    <property type="entry name" value="DNA/RNA_pol_sf"/>
</dbReference>
<evidence type="ECO:0000256" key="1">
    <source>
        <dbReference type="ARBA" id="ARBA00022679"/>
    </source>
</evidence>
<dbReference type="GO" id="GO:0003968">
    <property type="term" value="F:RNA-directed RNA polymerase activity"/>
    <property type="evidence" value="ECO:0007669"/>
    <property type="project" value="UniProtKB-KW"/>
</dbReference>
<feature type="domain" description="RdRp catalytic" evidence="5">
    <location>
        <begin position="96"/>
        <end position="210"/>
    </location>
</feature>
<accession>A0A514D1E7</accession>
<evidence type="ECO:0000259" key="5">
    <source>
        <dbReference type="PROSITE" id="PS50507"/>
    </source>
</evidence>
<organism evidence="6">
    <name type="scientific">Riboviria sp</name>
    <dbReference type="NCBI Taxonomy" id="2585031"/>
    <lineage>
        <taxon>Viruses</taxon>
        <taxon>Riboviria</taxon>
    </lineage>
</organism>
<dbReference type="EMBL" id="MN033376">
    <property type="protein sequence ID" value="QDH87447.1"/>
    <property type="molecule type" value="Genomic_DNA"/>
</dbReference>
<dbReference type="GO" id="GO:0039694">
    <property type="term" value="P:viral RNA genome replication"/>
    <property type="evidence" value="ECO:0007669"/>
    <property type="project" value="InterPro"/>
</dbReference>
<dbReference type="Pfam" id="PF00998">
    <property type="entry name" value="RdRP_3"/>
    <property type="match status" value="1"/>
</dbReference>
<protein>
    <recommendedName>
        <fullName evidence="4">RNA-directed RNA polymerase</fullName>
        <ecNumber evidence="4">2.7.7.48</ecNumber>
    </recommendedName>
</protein>